<keyword evidence="3" id="KW-1185">Reference proteome</keyword>
<keyword evidence="1" id="KW-0472">Membrane</keyword>
<dbReference type="RefSeq" id="WP_145341871.1">
    <property type="nucleotide sequence ID" value="NZ_CP036261.1"/>
</dbReference>
<evidence type="ECO:0000313" key="2">
    <source>
        <dbReference type="EMBL" id="QDS86237.1"/>
    </source>
</evidence>
<sequence>MLNQEQIDRCRLYLLDELQGADLQAFELQMQSSPELLDCIAQQADLLVDLGEACQSPVGQPTAALPVASTSILRVAGVLASLAALVLFVIWFAPVGHAPQASRAATGGVDDALVAHAWAENREVFGGDDLDVGQDATVIDFDATVAEVPSWLSLGVAQVERTGEGDGDEGTDHERG</sequence>
<protein>
    <submittedName>
        <fullName evidence="2">Uncharacterized protein</fullName>
    </submittedName>
</protein>
<name>A0A517LUD8_9BACT</name>
<keyword evidence="1" id="KW-1133">Transmembrane helix</keyword>
<dbReference type="Proteomes" id="UP000319557">
    <property type="component" value="Chromosome"/>
</dbReference>
<dbReference type="AlphaFoldDB" id="A0A517LUD8"/>
<accession>A0A517LUD8</accession>
<dbReference type="EMBL" id="CP036261">
    <property type="protein sequence ID" value="QDS86237.1"/>
    <property type="molecule type" value="Genomic_DNA"/>
</dbReference>
<evidence type="ECO:0000313" key="3">
    <source>
        <dbReference type="Proteomes" id="UP000319557"/>
    </source>
</evidence>
<gene>
    <name evidence="2" type="ORF">EC9_03970</name>
</gene>
<evidence type="ECO:0000256" key="1">
    <source>
        <dbReference type="SAM" id="Phobius"/>
    </source>
</evidence>
<dbReference type="KEGG" id="ruv:EC9_03970"/>
<organism evidence="2 3">
    <name type="scientific">Rosistilla ulvae</name>
    <dbReference type="NCBI Taxonomy" id="1930277"/>
    <lineage>
        <taxon>Bacteria</taxon>
        <taxon>Pseudomonadati</taxon>
        <taxon>Planctomycetota</taxon>
        <taxon>Planctomycetia</taxon>
        <taxon>Pirellulales</taxon>
        <taxon>Pirellulaceae</taxon>
        <taxon>Rosistilla</taxon>
    </lineage>
</organism>
<keyword evidence="1" id="KW-0812">Transmembrane</keyword>
<feature type="transmembrane region" description="Helical" evidence="1">
    <location>
        <begin position="72"/>
        <end position="93"/>
    </location>
</feature>
<proteinExistence type="predicted"/>
<dbReference type="OrthoDB" id="275355at2"/>
<reference evidence="2 3" key="1">
    <citation type="submission" date="2019-02" db="EMBL/GenBank/DDBJ databases">
        <title>Deep-cultivation of Planctomycetes and their phenomic and genomic characterization uncovers novel biology.</title>
        <authorList>
            <person name="Wiegand S."/>
            <person name="Jogler M."/>
            <person name="Boedeker C."/>
            <person name="Pinto D."/>
            <person name="Vollmers J."/>
            <person name="Rivas-Marin E."/>
            <person name="Kohn T."/>
            <person name="Peeters S.H."/>
            <person name="Heuer A."/>
            <person name="Rast P."/>
            <person name="Oberbeckmann S."/>
            <person name="Bunk B."/>
            <person name="Jeske O."/>
            <person name="Meyerdierks A."/>
            <person name="Storesund J.E."/>
            <person name="Kallscheuer N."/>
            <person name="Luecker S."/>
            <person name="Lage O.M."/>
            <person name="Pohl T."/>
            <person name="Merkel B.J."/>
            <person name="Hornburger P."/>
            <person name="Mueller R.-W."/>
            <person name="Bruemmer F."/>
            <person name="Labrenz M."/>
            <person name="Spormann A.M."/>
            <person name="Op den Camp H."/>
            <person name="Overmann J."/>
            <person name="Amann R."/>
            <person name="Jetten M.S.M."/>
            <person name="Mascher T."/>
            <person name="Medema M.H."/>
            <person name="Devos D.P."/>
            <person name="Kaster A.-K."/>
            <person name="Ovreas L."/>
            <person name="Rohde M."/>
            <person name="Galperin M.Y."/>
            <person name="Jogler C."/>
        </authorList>
    </citation>
    <scope>NUCLEOTIDE SEQUENCE [LARGE SCALE GENOMIC DNA]</scope>
    <source>
        <strain evidence="2 3">EC9</strain>
    </source>
</reference>